<evidence type="ECO:0000313" key="7">
    <source>
        <dbReference type="EMBL" id="TMI98482.1"/>
    </source>
</evidence>
<reference evidence="7 8" key="1">
    <citation type="journal article" date="2019" name="Nat. Microbiol.">
        <title>Mediterranean grassland soil C-N compound turnover is dependent on rainfall and depth, and is mediated by genomically divergent microorganisms.</title>
        <authorList>
            <person name="Diamond S."/>
            <person name="Andeer P.F."/>
            <person name="Li Z."/>
            <person name="Crits-Christoph A."/>
            <person name="Burstein D."/>
            <person name="Anantharaman K."/>
            <person name="Lane K.R."/>
            <person name="Thomas B.C."/>
            <person name="Pan C."/>
            <person name="Northen T.R."/>
            <person name="Banfield J.F."/>
        </authorList>
    </citation>
    <scope>NUCLEOTIDE SEQUENCE [LARGE SCALE GENOMIC DNA]</scope>
    <source>
        <strain evidence="7">NP_4</strain>
    </source>
</reference>
<name>A0A537KRZ2_9BACT</name>
<evidence type="ECO:0000256" key="2">
    <source>
        <dbReference type="ARBA" id="ARBA00022475"/>
    </source>
</evidence>
<feature type="transmembrane region" description="Helical" evidence="6">
    <location>
        <begin position="12"/>
        <end position="30"/>
    </location>
</feature>
<dbReference type="PANTHER" id="PTHR33529">
    <property type="entry name" value="SLR0882 PROTEIN-RELATED"/>
    <property type="match status" value="1"/>
</dbReference>
<feature type="transmembrane region" description="Helical" evidence="6">
    <location>
        <begin position="344"/>
        <end position="365"/>
    </location>
</feature>
<evidence type="ECO:0000256" key="4">
    <source>
        <dbReference type="ARBA" id="ARBA00022989"/>
    </source>
</evidence>
<protein>
    <submittedName>
        <fullName evidence="7">YjgP/YjgQ family permease</fullName>
    </submittedName>
</protein>
<evidence type="ECO:0000256" key="5">
    <source>
        <dbReference type="ARBA" id="ARBA00023136"/>
    </source>
</evidence>
<feature type="transmembrane region" description="Helical" evidence="6">
    <location>
        <begin position="50"/>
        <end position="77"/>
    </location>
</feature>
<keyword evidence="3 6" id="KW-0812">Transmembrane</keyword>
<evidence type="ECO:0000256" key="3">
    <source>
        <dbReference type="ARBA" id="ARBA00022692"/>
    </source>
</evidence>
<keyword evidence="4 6" id="KW-1133">Transmembrane helix</keyword>
<accession>A0A537KRZ2</accession>
<dbReference type="Proteomes" id="UP000319353">
    <property type="component" value="Unassembled WGS sequence"/>
</dbReference>
<gene>
    <name evidence="7" type="ORF">E6H01_12330</name>
</gene>
<feature type="transmembrane region" description="Helical" evidence="6">
    <location>
        <begin position="98"/>
        <end position="120"/>
    </location>
</feature>
<dbReference type="Pfam" id="PF03739">
    <property type="entry name" value="LptF_LptG"/>
    <property type="match status" value="1"/>
</dbReference>
<comment type="caution">
    <text evidence="7">The sequence shown here is derived from an EMBL/GenBank/DDBJ whole genome shotgun (WGS) entry which is preliminary data.</text>
</comment>
<dbReference type="AlphaFoldDB" id="A0A537KRZ2"/>
<comment type="subcellular location">
    <subcellularLocation>
        <location evidence="1">Cell membrane</location>
        <topology evidence="1">Multi-pass membrane protein</topology>
    </subcellularLocation>
</comment>
<organism evidence="7 8">
    <name type="scientific">Candidatus Segetimicrobium genomatis</name>
    <dbReference type="NCBI Taxonomy" id="2569760"/>
    <lineage>
        <taxon>Bacteria</taxon>
        <taxon>Bacillati</taxon>
        <taxon>Candidatus Sysuimicrobiota</taxon>
        <taxon>Candidatus Sysuimicrobiia</taxon>
        <taxon>Candidatus Sysuimicrobiales</taxon>
        <taxon>Candidatus Segetimicrobiaceae</taxon>
        <taxon>Candidatus Segetimicrobium</taxon>
    </lineage>
</organism>
<proteinExistence type="predicted"/>
<dbReference type="EMBL" id="VBAL01000166">
    <property type="protein sequence ID" value="TMI98482.1"/>
    <property type="molecule type" value="Genomic_DNA"/>
</dbReference>
<sequence>MRTLDRYVLREWAKVFFVVMIGFPVLVIVIDFTDKLGQYLGRMSKATVALAYLFAVPEIMFLVLPAAVLFATVFLVGSLGRHSEITAAKASGVSFHRLVRPLYLIAVAASLSGVVLGEIYPVSSNRKEELLGVKQIRSTSSRYNFVYRADGGWVYAIAALQVAVPTMTDLLLEREGRGAEYPTIVIAAQRAVYDTAGVKRGRTGGRGDLRRWSLQRGTLRYLLGPQQELAFNFAVLRTRTTLQETPQALLAEPTPPDAMRYAELGRYIDALARSGSDTRKLAVERALKIAIPFICIVVALFGAPLAVSTPSSGPAWGVGVSLATTFVALLMFQLAKAVGAGGVLPPMLAAWFPNLLFGAGAAWLLRRTRT</sequence>
<dbReference type="InterPro" id="IPR005495">
    <property type="entry name" value="LptG/LptF_permease"/>
</dbReference>
<keyword evidence="2" id="KW-1003">Cell membrane</keyword>
<feature type="transmembrane region" description="Helical" evidence="6">
    <location>
        <begin position="313"/>
        <end position="332"/>
    </location>
</feature>
<feature type="transmembrane region" description="Helical" evidence="6">
    <location>
        <begin position="289"/>
        <end position="307"/>
    </location>
</feature>
<dbReference type="GO" id="GO:0043190">
    <property type="term" value="C:ATP-binding cassette (ABC) transporter complex"/>
    <property type="evidence" value="ECO:0007669"/>
    <property type="project" value="TreeGrafter"/>
</dbReference>
<evidence type="ECO:0000313" key="8">
    <source>
        <dbReference type="Proteomes" id="UP000319353"/>
    </source>
</evidence>
<dbReference type="PANTHER" id="PTHR33529:SF2">
    <property type="entry name" value="LIPOPOLYSACCHARIDE EXPORT SYSTEM PERMEASE PROTEIN LPTG"/>
    <property type="match status" value="1"/>
</dbReference>
<keyword evidence="5 6" id="KW-0472">Membrane</keyword>
<evidence type="ECO:0000256" key="1">
    <source>
        <dbReference type="ARBA" id="ARBA00004651"/>
    </source>
</evidence>
<dbReference type="GO" id="GO:0015920">
    <property type="term" value="P:lipopolysaccharide transport"/>
    <property type="evidence" value="ECO:0007669"/>
    <property type="project" value="TreeGrafter"/>
</dbReference>
<evidence type="ECO:0000256" key="6">
    <source>
        <dbReference type="SAM" id="Phobius"/>
    </source>
</evidence>